<protein>
    <submittedName>
        <fullName evidence="3">Flp pilus assembly protein TadG</fullName>
    </submittedName>
</protein>
<dbReference type="Gene3D" id="3.40.50.410">
    <property type="entry name" value="von Willebrand factor, type A domain"/>
    <property type="match status" value="2"/>
</dbReference>
<name>A0ABU1MGY7_9SPHN</name>
<feature type="transmembrane region" description="Helical" evidence="1">
    <location>
        <begin position="31"/>
        <end position="51"/>
    </location>
</feature>
<dbReference type="InterPro" id="IPR036465">
    <property type="entry name" value="vWFA_dom_sf"/>
</dbReference>
<dbReference type="SUPFAM" id="SSF53300">
    <property type="entry name" value="vWA-like"/>
    <property type="match status" value="1"/>
</dbReference>
<reference evidence="3 4" key="1">
    <citation type="submission" date="2023-07" db="EMBL/GenBank/DDBJ databases">
        <title>Sorghum-associated microbial communities from plants grown in Nebraska, USA.</title>
        <authorList>
            <person name="Schachtman D."/>
        </authorList>
    </citation>
    <scope>NUCLEOTIDE SEQUENCE [LARGE SCALE GENOMIC DNA]</scope>
    <source>
        <strain evidence="3 4">DS1027</strain>
    </source>
</reference>
<feature type="domain" description="Putative Flp pilus-assembly TadG-like N-terminal" evidence="2">
    <location>
        <begin position="30"/>
        <end position="74"/>
    </location>
</feature>
<keyword evidence="4" id="KW-1185">Reference proteome</keyword>
<dbReference type="Pfam" id="PF13400">
    <property type="entry name" value="Tad"/>
    <property type="match status" value="1"/>
</dbReference>
<evidence type="ECO:0000259" key="2">
    <source>
        <dbReference type="Pfam" id="PF13400"/>
    </source>
</evidence>
<evidence type="ECO:0000313" key="3">
    <source>
        <dbReference type="EMBL" id="MDR6509600.1"/>
    </source>
</evidence>
<evidence type="ECO:0000256" key="1">
    <source>
        <dbReference type="SAM" id="Phobius"/>
    </source>
</evidence>
<dbReference type="EMBL" id="JAVDRD010000001">
    <property type="protein sequence ID" value="MDR6509600.1"/>
    <property type="molecule type" value="Genomic_DNA"/>
</dbReference>
<evidence type="ECO:0000313" key="4">
    <source>
        <dbReference type="Proteomes" id="UP001184150"/>
    </source>
</evidence>
<gene>
    <name evidence="3" type="ORF">J2792_000440</name>
</gene>
<organism evidence="3 4">
    <name type="scientific">Novosphingobium capsulatum</name>
    <dbReference type="NCBI Taxonomy" id="13688"/>
    <lineage>
        <taxon>Bacteria</taxon>
        <taxon>Pseudomonadati</taxon>
        <taxon>Pseudomonadota</taxon>
        <taxon>Alphaproteobacteria</taxon>
        <taxon>Sphingomonadales</taxon>
        <taxon>Sphingomonadaceae</taxon>
        <taxon>Novosphingobium</taxon>
    </lineage>
</organism>
<dbReference type="InterPro" id="IPR028087">
    <property type="entry name" value="Tad_N"/>
</dbReference>
<proteinExistence type="predicted"/>
<dbReference type="Proteomes" id="UP001184150">
    <property type="component" value="Unassembled WGS sequence"/>
</dbReference>
<keyword evidence="1" id="KW-0472">Membrane</keyword>
<comment type="caution">
    <text evidence="3">The sequence shown here is derived from an EMBL/GenBank/DDBJ whole genome shotgun (WGS) entry which is preliminary data.</text>
</comment>
<keyword evidence="1" id="KW-0812">Transmembrane</keyword>
<accession>A0ABU1MGY7</accession>
<keyword evidence="1" id="KW-1133">Transmembrane helix</keyword>
<sequence>MKAYRGSRGQHRAQGPARGFMGRLAKDRAGNALAIMTLTAFTMITLAGLGMDMSRAYLTKTSLQDACDAGVLAGRKAMAASGVYGAAEQAKANKMFNFNINENRTESSAAVFTTSADTTGHVSGTASTTMPTTLMKLFNYSSLPMTVECSAELQMANADVMFVLDTTGSMACNVSGGNCYSGSDSKIVGLQNAIRSFYTTVAGAVVDKVNTRVRFGFVPYSMTVNAKGLLTSGVMPSSYFVNSSPYITQLVQFSTTPITVNKQTRYPAISYRYAQTTMDVTAFKGFGSVPLATGVTLYNGNNASSASYVTTKPSSTNPYYTIRDLATGTTATGTVGNVTTTSYTWSGCIEERNTVPQLSMSPIPSGAYDMDVTSAPTNDATSWKPYLESLEFYLNGYSMPLNTTTDMSNQTGYCPQSMLPFTTVDTTAPQTVPTWLNNYVNSLYANGGTYHDIGMLWGARLGNPNGIFASNVNAGNLPSVSRHIIFMTDGTMENYPANYTAWGVTQYDGRDAPTSTSASSLVNYHNNRFLAACTLAKNMGYTIWVIGFGQTLTTQMQACATANRAYYASNTTALTTTFQYIAGQVANLRLNK</sequence>